<sequence length="1434" mass="150892">MAPPKTPNDAKGMRSISSFFAPRTNTPKTSAAPESAKPKPDAATSDSPDENRDDRDDEPRAAKAAKLDATTAPGAVARKETDERAEEEKDEPPLATSTPDAPSTATAAVAEKRAAIVESEPSPPSAMEMDEEEDDDVKDGRADVGRRIAVFWKKEKRFYAGKVAAFDAKRKKHRVLYDDGDDEWIAIQKRRVKWDEAAAAEAKGGDDDDDDDDGDESDTAAAASDDDDDDDDDALGAEEGKRRGGRVTARRAAAAAALKKVGGGGKGGGEASRPSRASAKRKVVLSDSDVDFDGGEGDGDDGGDDEESDFDVEEEESDDDDDDASDDDASESESYGAEAKKKRAPPPAKKKTSAASPAKRSTAAAPPPATLPPIDASSRNPNAAKSFAERMASATATATAATTTTTDGDGDGAPNAAAAALAGPAQYADRDRLQFPWLQPENRRDASGKRPNEPGYDKSTLLLPKDFPKCKDANGKPFTVSPGQAQWWRFKASHFDSVIMFKMGKFYELFEMDAHVGAADLGLMYMKGEQPHCGFPEKNYAANAERLARAGHRVVIVEQTETPAQLAERKAAGKTRDNVVMREKVAVLTRGTLVDPEMCEASPDAAYCVATFDGGAVATGEGAEDERWVGVCAADCATGRFLLGAWLDDAHLSGLRTALATDAIRDAAPDAQTRSCGRDTCADDALEALRDGAYFPTLAGGASAPNAGATCGVKLPDVLATLATTAPARERAAGLGAFGVMHAYLSLAMLDRDLIPLGRVEALPGPGDAVAAAWSHGGYVAMDAAALSGLEVLEGADGGSRGSLLSSLDRCASGPGRRTLRRWVCRPLRSHLAVEERQRAVRCLRGVASDALRSAQGRMRKAPDLERAVSRLVGAAGGRGRDAANVILYEDAAKARLNGFLRALEGMRAARDIARDFDDVRAAIADANAPSLRALVTEGGGGDAPPDAIAAVAGAALPELTEALAHFERAFDWDGARASGRIEPKPGADAAVDAADARLAAADDALAEWLSDARKKIGGGKSEVAFVRANKDTHLVEVPDRLSSRVPAGWQREGKRKGFERFDSPELGTMRKERAAAEEAREDALGKVLSGLVLKFCEEWPRWQRAAEAIACLDALCSLALAAEDLAACCAQTCTPVLLPPPSTEDAKPSLSASRLTHPTVGAMSGGKAFVPNDTFLGGETPASPPFLLLTGPNMGGKSTLLRQVCLAAVMAHVGADVPAASFTMTAADAIYVRMGAKDNIVGGQSTFMVELSETAAMLRRATRNSLVALDELGRGTATTDGAAIAHAVVRHLVDLGARSLFSTHYHRLADDRAGDARVRLAHMGCEVSGDRGAERVTFLYALREGACPKSYGVNVARLAGLPESVLKLAAEKSAEMETERRGEGPSSPLPCAGLSDARVMELAKAALRARDDADAIAAVWRDARRAAGLPVPE</sequence>
<feature type="compositionally biased region" description="Low complexity" evidence="5">
    <location>
        <begin position="250"/>
        <end position="260"/>
    </location>
</feature>
<keyword evidence="4" id="KW-0238">DNA-binding</keyword>
<keyword evidence="2" id="KW-0227">DNA damage</keyword>
<dbReference type="eggNOG" id="KOG1525">
    <property type="taxonomic scope" value="Eukaryota"/>
</dbReference>
<feature type="compositionally biased region" description="Acidic residues" evidence="5">
    <location>
        <begin position="206"/>
        <end position="236"/>
    </location>
</feature>
<dbReference type="SUPFAM" id="SSF63748">
    <property type="entry name" value="Tudor/PWWP/MBT"/>
    <property type="match status" value="1"/>
</dbReference>
<dbReference type="Pfam" id="PF00488">
    <property type="entry name" value="MutS_V"/>
    <property type="match status" value="1"/>
</dbReference>
<feature type="compositionally biased region" description="Gly residues" evidence="5">
    <location>
        <begin position="261"/>
        <end position="270"/>
    </location>
</feature>
<evidence type="ECO:0000259" key="6">
    <source>
        <dbReference type="SMART" id="SM00533"/>
    </source>
</evidence>
<dbReference type="SMART" id="SM00533">
    <property type="entry name" value="MUTSd"/>
    <property type="match status" value="1"/>
</dbReference>
<dbReference type="OrthoDB" id="10252754at2759"/>
<feature type="compositionally biased region" description="Low complexity" evidence="5">
    <location>
        <begin position="93"/>
        <end position="109"/>
    </location>
</feature>
<dbReference type="InterPro" id="IPR016151">
    <property type="entry name" value="DNA_mismatch_repair_MutS_N"/>
</dbReference>
<dbReference type="Proteomes" id="UP000001876">
    <property type="component" value="Unassembled WGS sequence"/>
</dbReference>
<evidence type="ECO:0000256" key="3">
    <source>
        <dbReference type="ARBA" id="ARBA00022840"/>
    </source>
</evidence>
<proteinExistence type="predicted"/>
<organism evidence="9">
    <name type="scientific">Micromonas pusilla (strain CCMP1545)</name>
    <name type="common">Picoplanktonic green alga</name>
    <dbReference type="NCBI Taxonomy" id="564608"/>
    <lineage>
        <taxon>Eukaryota</taxon>
        <taxon>Viridiplantae</taxon>
        <taxon>Chlorophyta</taxon>
        <taxon>Mamiellophyceae</taxon>
        <taxon>Mamiellales</taxon>
        <taxon>Mamiellaceae</taxon>
        <taxon>Micromonas</taxon>
    </lineage>
</organism>
<reference evidence="8 9" key="1">
    <citation type="journal article" date="2009" name="Science">
        <title>Green evolution and dynamic adaptations revealed by genomes of the marine picoeukaryotes Micromonas.</title>
        <authorList>
            <person name="Worden A.Z."/>
            <person name="Lee J.H."/>
            <person name="Mock T."/>
            <person name="Rouze P."/>
            <person name="Simmons M.P."/>
            <person name="Aerts A.L."/>
            <person name="Allen A.E."/>
            <person name="Cuvelier M.L."/>
            <person name="Derelle E."/>
            <person name="Everett M.V."/>
            <person name="Foulon E."/>
            <person name="Grimwood J."/>
            <person name="Gundlach H."/>
            <person name="Henrissat B."/>
            <person name="Napoli C."/>
            <person name="McDonald S.M."/>
            <person name="Parker M.S."/>
            <person name="Rombauts S."/>
            <person name="Salamov A."/>
            <person name="Von Dassow P."/>
            <person name="Badger J.H."/>
            <person name="Coutinho P.M."/>
            <person name="Demir E."/>
            <person name="Dubchak I."/>
            <person name="Gentemann C."/>
            <person name="Eikrem W."/>
            <person name="Gready J.E."/>
            <person name="John U."/>
            <person name="Lanier W."/>
            <person name="Lindquist E.A."/>
            <person name="Lucas S."/>
            <person name="Mayer K.F."/>
            <person name="Moreau H."/>
            <person name="Not F."/>
            <person name="Otillar R."/>
            <person name="Panaud O."/>
            <person name="Pangilinan J."/>
            <person name="Paulsen I."/>
            <person name="Piegu B."/>
            <person name="Poliakov A."/>
            <person name="Robbens S."/>
            <person name="Schmutz J."/>
            <person name="Toulza E."/>
            <person name="Wyss T."/>
            <person name="Zelensky A."/>
            <person name="Zhou K."/>
            <person name="Armbrust E.V."/>
            <person name="Bhattacharya D."/>
            <person name="Goodenough U.W."/>
            <person name="Van de Peer Y."/>
            <person name="Grigoriev I.V."/>
        </authorList>
    </citation>
    <scope>NUCLEOTIDE SEQUENCE [LARGE SCALE GENOMIC DNA]</scope>
    <source>
        <strain evidence="8 9">CCMP1545</strain>
    </source>
</reference>
<accession>C1MUI5</accession>
<dbReference type="GeneID" id="9684645"/>
<dbReference type="SUPFAM" id="SSF52540">
    <property type="entry name" value="P-loop containing nucleoside triphosphate hydrolases"/>
    <property type="match status" value="1"/>
</dbReference>
<dbReference type="InterPro" id="IPR007696">
    <property type="entry name" value="DNA_mismatch_repair_MutS_core"/>
</dbReference>
<dbReference type="GO" id="GO:0140664">
    <property type="term" value="F:ATP-dependent DNA damage sensor activity"/>
    <property type="evidence" value="ECO:0007669"/>
    <property type="project" value="InterPro"/>
</dbReference>
<dbReference type="Gene3D" id="1.10.1420.10">
    <property type="match status" value="2"/>
</dbReference>
<dbReference type="eggNOG" id="KOG0217">
    <property type="taxonomic scope" value="Eukaryota"/>
</dbReference>
<dbReference type="InterPro" id="IPR027417">
    <property type="entry name" value="P-loop_NTPase"/>
</dbReference>
<protein>
    <submittedName>
        <fullName evidence="8">Predicted protein</fullName>
    </submittedName>
</protein>
<dbReference type="Pfam" id="PF05192">
    <property type="entry name" value="MutS_III"/>
    <property type="match status" value="1"/>
</dbReference>
<feature type="compositionally biased region" description="Polar residues" evidence="5">
    <location>
        <begin position="15"/>
        <end position="29"/>
    </location>
</feature>
<feature type="compositionally biased region" description="Low complexity" evidence="5">
    <location>
        <begin position="392"/>
        <end position="427"/>
    </location>
</feature>
<feature type="compositionally biased region" description="Low complexity" evidence="5">
    <location>
        <begin position="353"/>
        <end position="364"/>
    </location>
</feature>
<dbReference type="SUPFAM" id="SSF48334">
    <property type="entry name" value="DNA repair protein MutS, domain III"/>
    <property type="match status" value="1"/>
</dbReference>
<dbReference type="Gene3D" id="2.30.30.140">
    <property type="match status" value="1"/>
</dbReference>
<evidence type="ECO:0000256" key="4">
    <source>
        <dbReference type="ARBA" id="ARBA00023125"/>
    </source>
</evidence>
<feature type="compositionally biased region" description="Basic and acidic residues" evidence="5">
    <location>
        <begin position="49"/>
        <end position="61"/>
    </location>
</feature>
<name>C1MUI5_MICPC</name>
<dbReference type="KEGG" id="mpp:MICPUCDRAFT_40215"/>
<dbReference type="Pfam" id="PF01624">
    <property type="entry name" value="MutS_I"/>
    <property type="match status" value="1"/>
</dbReference>
<dbReference type="FunFam" id="1.10.1420.10:FF:000005">
    <property type="entry name" value="DNA mismatch repair protein"/>
    <property type="match status" value="1"/>
</dbReference>
<evidence type="ECO:0000313" key="9">
    <source>
        <dbReference type="Proteomes" id="UP000001876"/>
    </source>
</evidence>
<dbReference type="STRING" id="564608.C1MUI5"/>
<dbReference type="SMART" id="SM00534">
    <property type="entry name" value="MUTSac"/>
    <property type="match status" value="1"/>
</dbReference>
<feature type="compositionally biased region" description="Basic and acidic residues" evidence="5">
    <location>
        <begin position="441"/>
        <end position="456"/>
    </location>
</feature>
<dbReference type="PANTHER" id="PTHR11361">
    <property type="entry name" value="DNA MISMATCH REPAIR PROTEIN MUTS FAMILY MEMBER"/>
    <property type="match status" value="1"/>
</dbReference>
<feature type="compositionally biased region" description="Low complexity" evidence="5">
    <location>
        <begin position="62"/>
        <end position="72"/>
    </location>
</feature>
<dbReference type="Gene3D" id="3.40.50.300">
    <property type="entry name" value="P-loop containing nucleotide triphosphate hydrolases"/>
    <property type="match status" value="1"/>
</dbReference>
<evidence type="ECO:0000259" key="7">
    <source>
        <dbReference type="SMART" id="SM00534"/>
    </source>
</evidence>
<feature type="region of interest" description="Disordered" evidence="5">
    <location>
        <begin position="195"/>
        <end position="461"/>
    </location>
</feature>
<feature type="compositionally biased region" description="Acidic residues" evidence="5">
    <location>
        <begin position="128"/>
        <end position="137"/>
    </location>
</feature>
<dbReference type="GO" id="GO:0005524">
    <property type="term" value="F:ATP binding"/>
    <property type="evidence" value="ECO:0007669"/>
    <property type="project" value="UniProtKB-UniRule"/>
</dbReference>
<keyword evidence="9" id="KW-1185">Reference proteome</keyword>
<dbReference type="SUPFAM" id="SSF55271">
    <property type="entry name" value="DNA repair protein MutS, domain I"/>
    <property type="match status" value="1"/>
</dbReference>
<evidence type="ECO:0000256" key="5">
    <source>
        <dbReference type="SAM" id="MobiDB-lite"/>
    </source>
</evidence>
<keyword evidence="3" id="KW-0067">ATP-binding</keyword>
<evidence type="ECO:0000313" key="8">
    <source>
        <dbReference type="EMBL" id="EEH56631.1"/>
    </source>
</evidence>
<feature type="domain" description="DNA mismatch repair protein MutS core" evidence="6">
    <location>
        <begin position="799"/>
        <end position="1164"/>
    </location>
</feature>
<dbReference type="GO" id="GO:0005634">
    <property type="term" value="C:nucleus"/>
    <property type="evidence" value="ECO:0007669"/>
    <property type="project" value="TreeGrafter"/>
</dbReference>
<dbReference type="Pfam" id="PF05190">
    <property type="entry name" value="MutS_IV"/>
    <property type="match status" value="1"/>
</dbReference>
<feature type="compositionally biased region" description="Acidic residues" evidence="5">
    <location>
        <begin position="288"/>
        <end position="331"/>
    </location>
</feature>
<evidence type="ECO:0000256" key="2">
    <source>
        <dbReference type="ARBA" id="ARBA00022763"/>
    </source>
</evidence>
<keyword evidence="1" id="KW-0547">Nucleotide-binding</keyword>
<dbReference type="InterPro" id="IPR036187">
    <property type="entry name" value="DNA_mismatch_repair_MutS_sf"/>
</dbReference>
<dbReference type="EMBL" id="GG663740">
    <property type="protein sequence ID" value="EEH56631.1"/>
    <property type="molecule type" value="Genomic_DNA"/>
</dbReference>
<dbReference type="InterPro" id="IPR036678">
    <property type="entry name" value="MutS_con_dom_sf"/>
</dbReference>
<dbReference type="Gene3D" id="3.40.1170.10">
    <property type="entry name" value="DNA repair protein MutS, domain I"/>
    <property type="match status" value="1"/>
</dbReference>
<dbReference type="PANTHER" id="PTHR11361:SF150">
    <property type="entry name" value="DNA MISMATCH REPAIR PROTEIN MSH6"/>
    <property type="match status" value="1"/>
</dbReference>
<feature type="region of interest" description="Disordered" evidence="5">
    <location>
        <begin position="1"/>
        <end position="142"/>
    </location>
</feature>
<feature type="domain" description="DNA mismatch repair proteins mutS family" evidence="7">
    <location>
        <begin position="1185"/>
        <end position="1375"/>
    </location>
</feature>
<dbReference type="OMA" id="YWTPNIK"/>
<dbReference type="GO" id="GO:0006298">
    <property type="term" value="P:mismatch repair"/>
    <property type="evidence" value="ECO:0007669"/>
    <property type="project" value="InterPro"/>
</dbReference>
<dbReference type="GO" id="GO:0030983">
    <property type="term" value="F:mismatched DNA binding"/>
    <property type="evidence" value="ECO:0007669"/>
    <property type="project" value="UniProtKB-UniRule"/>
</dbReference>
<gene>
    <name evidence="8" type="ORF">MICPUCDRAFT_40215</name>
</gene>
<feature type="compositionally biased region" description="Basic residues" evidence="5">
    <location>
        <begin position="340"/>
        <end position="352"/>
    </location>
</feature>
<evidence type="ECO:0000256" key="1">
    <source>
        <dbReference type="ARBA" id="ARBA00022741"/>
    </source>
</evidence>
<dbReference type="InterPro" id="IPR007861">
    <property type="entry name" value="DNA_mismatch_repair_MutS_clamp"/>
</dbReference>
<dbReference type="InterPro" id="IPR007695">
    <property type="entry name" value="DNA_mismatch_repair_MutS-lik_N"/>
</dbReference>
<dbReference type="InterPro" id="IPR000432">
    <property type="entry name" value="DNA_mismatch_repair_MutS_C"/>
</dbReference>
<dbReference type="CDD" id="cd20404">
    <property type="entry name" value="Tudor_Agenet_AtEML-like"/>
    <property type="match status" value="1"/>
</dbReference>
<dbReference type="RefSeq" id="XP_003059499.1">
    <property type="nucleotide sequence ID" value="XM_003059453.1"/>
</dbReference>
<dbReference type="Gene3D" id="3.30.420.110">
    <property type="entry name" value="MutS, connector domain"/>
    <property type="match status" value="1"/>
</dbReference>
<dbReference type="InterPro" id="IPR045076">
    <property type="entry name" value="MutS"/>
</dbReference>